<evidence type="ECO:0000259" key="1">
    <source>
        <dbReference type="SMART" id="SM00245"/>
    </source>
</evidence>
<dbReference type="EMBL" id="SSMC01000002">
    <property type="protein sequence ID" value="THD67562.1"/>
    <property type="molecule type" value="Genomic_DNA"/>
</dbReference>
<dbReference type="AlphaFoldDB" id="A0A4S3LZL6"/>
<accession>A0A4S3LZL6</accession>
<reference evidence="2 3" key="1">
    <citation type="submission" date="2019-04" db="EMBL/GenBank/DDBJ databases">
        <title>Draft genome sequence of Robertkochia marina CC-AMO-30D.</title>
        <authorList>
            <person name="Hameed A."/>
            <person name="Lin S.-Y."/>
            <person name="Shahina M."/>
            <person name="Lai W.-A."/>
            <person name="Young C.-C."/>
        </authorList>
    </citation>
    <scope>NUCLEOTIDE SEQUENCE [LARGE SCALE GENOMIC DNA]</scope>
    <source>
        <strain evidence="2 3">CC-AMO-30D</strain>
    </source>
</reference>
<gene>
    <name evidence="2" type="ORF">E7Z59_07830</name>
</gene>
<dbReference type="Proteomes" id="UP000305939">
    <property type="component" value="Unassembled WGS sequence"/>
</dbReference>
<dbReference type="GO" id="GO:0008236">
    <property type="term" value="F:serine-type peptidase activity"/>
    <property type="evidence" value="ECO:0007669"/>
    <property type="project" value="InterPro"/>
</dbReference>
<dbReference type="InterPro" id="IPR029045">
    <property type="entry name" value="ClpP/crotonase-like_dom_sf"/>
</dbReference>
<dbReference type="SMART" id="SM00245">
    <property type="entry name" value="TSPc"/>
    <property type="match status" value="1"/>
</dbReference>
<dbReference type="Gene3D" id="3.90.226.10">
    <property type="entry name" value="2-enoyl-CoA Hydratase, Chain A, domain 1"/>
    <property type="match status" value="1"/>
</dbReference>
<dbReference type="SUPFAM" id="SSF52096">
    <property type="entry name" value="ClpP/crotonase"/>
    <property type="match status" value="1"/>
</dbReference>
<evidence type="ECO:0000313" key="2">
    <source>
        <dbReference type="EMBL" id="THD67562.1"/>
    </source>
</evidence>
<dbReference type="PANTHER" id="PTHR11261:SF3">
    <property type="entry name" value="RETINOL-BINDING PROTEIN 3"/>
    <property type="match status" value="1"/>
</dbReference>
<evidence type="ECO:0000313" key="3">
    <source>
        <dbReference type="Proteomes" id="UP000305939"/>
    </source>
</evidence>
<dbReference type="Pfam" id="PF03572">
    <property type="entry name" value="Peptidase_S41"/>
    <property type="match status" value="1"/>
</dbReference>
<dbReference type="PANTHER" id="PTHR11261">
    <property type="entry name" value="INTERPHOTORECEPTOR RETINOID-BINDING PROTEIN"/>
    <property type="match status" value="1"/>
</dbReference>
<sequence>MRITIRITFCLLIFLFTSCKRKTPSGSLDGNWYADGYSLTLIIKNKDYEFLDTYQNVCIKKERGALSKLEPHLKIVDDTLQLFKGTSVYHFTGNAAVTNRCSSAPENSNDVLMNFDAFAYTVQVHYAFDHLLDFSIKDTLKSERKKLEKTPSELQLYQSIETVLSAMNDNHGYLEVPEEVIAHTIVKPETIHPEKASEEKIPQSTSETQKEYGDFEVADRVSDIYIDEELTRNTSLIRWGKMKDSLGYMQIKAMWLFADLDLEETTIKEKGFVNAYVQAMQKEYEGTYIEKERLAVAALLDTIMNDLKDTKAMIVDVRFNGGGQDVASMEILKKFNQQKRAVARKKARAGSRFSDQQTIYLESAPQAYIKPVFLLTSRQTASAADFIALASMELPNFTRIGTATQGALSDALEKQLPNGWYFSISNELYFDMDHNNYEYRGVPPHIKMVYPEDRQEFFHKMMRMTLKDKMEVMTAVHSVLTAK</sequence>
<dbReference type="RefSeq" id="WP_136335767.1">
    <property type="nucleotide sequence ID" value="NZ_QXMP01000005.1"/>
</dbReference>
<dbReference type="InterPro" id="IPR005151">
    <property type="entry name" value="Tail-specific_protease"/>
</dbReference>
<dbReference type="GO" id="GO:0006508">
    <property type="term" value="P:proteolysis"/>
    <property type="evidence" value="ECO:0007669"/>
    <property type="project" value="InterPro"/>
</dbReference>
<name>A0A4S3LZL6_9FLAO</name>
<protein>
    <recommendedName>
        <fullName evidence="1">Tail specific protease domain-containing protein</fullName>
    </recommendedName>
</protein>
<dbReference type="OrthoDB" id="6397760at2"/>
<feature type="domain" description="Tail specific protease" evidence="1">
    <location>
        <begin position="259"/>
        <end position="449"/>
    </location>
</feature>
<comment type="caution">
    <text evidence="2">The sequence shown here is derived from an EMBL/GenBank/DDBJ whole genome shotgun (WGS) entry which is preliminary data.</text>
</comment>
<dbReference type="CDD" id="cd07563">
    <property type="entry name" value="Peptidase_S41_IRBP"/>
    <property type="match status" value="1"/>
</dbReference>
<dbReference type="PROSITE" id="PS51257">
    <property type="entry name" value="PROKAR_LIPOPROTEIN"/>
    <property type="match status" value="1"/>
</dbReference>
<keyword evidence="3" id="KW-1185">Reference proteome</keyword>
<proteinExistence type="predicted"/>
<dbReference type="Gene3D" id="3.30.750.44">
    <property type="match status" value="1"/>
</dbReference>
<organism evidence="2 3">
    <name type="scientific">Robertkochia marina</name>
    <dbReference type="NCBI Taxonomy" id="1227945"/>
    <lineage>
        <taxon>Bacteria</taxon>
        <taxon>Pseudomonadati</taxon>
        <taxon>Bacteroidota</taxon>
        <taxon>Flavobacteriia</taxon>
        <taxon>Flavobacteriales</taxon>
        <taxon>Flavobacteriaceae</taxon>
        <taxon>Robertkochia</taxon>
    </lineage>
</organism>